<name>A0A5B2TGH4_9PROT</name>
<proteinExistence type="predicted"/>
<dbReference type="AlphaFoldDB" id="A0A5B2TGH4"/>
<comment type="caution">
    <text evidence="2">The sequence shown here is derived from an EMBL/GenBank/DDBJ whole genome shotgun (WGS) entry which is preliminary data.</text>
</comment>
<evidence type="ECO:0000313" key="2">
    <source>
        <dbReference type="EMBL" id="KAA2213601.1"/>
    </source>
</evidence>
<protein>
    <submittedName>
        <fullName evidence="2">Uncharacterized protein</fullName>
    </submittedName>
</protein>
<dbReference type="Proteomes" id="UP000322110">
    <property type="component" value="Unassembled WGS sequence"/>
</dbReference>
<gene>
    <name evidence="2" type="ORF">F0Q34_10255</name>
</gene>
<dbReference type="OrthoDB" id="7283949at2"/>
<dbReference type="RefSeq" id="WP_149812105.1">
    <property type="nucleotide sequence ID" value="NZ_VUKA01000003.1"/>
</dbReference>
<feature type="region of interest" description="Disordered" evidence="1">
    <location>
        <begin position="13"/>
        <end position="69"/>
    </location>
</feature>
<dbReference type="EMBL" id="VUKA01000003">
    <property type="protein sequence ID" value="KAA2213601.1"/>
    <property type="molecule type" value="Genomic_DNA"/>
</dbReference>
<sequence>MAVATLLSACALGPAPLNEEPKSKRGSVVRPQKPSRNLSPAGPDQGAAPSRDANTAKLEEGVATGAGMITSSPTQVYRVKADGTIGCEKPASLHILRGLRETGAASPRLLAQAHRDGRCMTIFRVNEWSLVSEQEEVAKLRLRHGSGQPISLYFFRSEITP</sequence>
<organism evidence="2 3">
    <name type="scientific">Teichococcus oryzae</name>
    <dbReference type="NCBI Taxonomy" id="1608942"/>
    <lineage>
        <taxon>Bacteria</taxon>
        <taxon>Pseudomonadati</taxon>
        <taxon>Pseudomonadota</taxon>
        <taxon>Alphaproteobacteria</taxon>
        <taxon>Acetobacterales</taxon>
        <taxon>Roseomonadaceae</taxon>
        <taxon>Roseomonas</taxon>
    </lineage>
</organism>
<reference evidence="2 3" key="1">
    <citation type="journal article" date="2015" name="Int. J. Syst. Evol. Microbiol.">
        <title>Roseomonas oryzae sp. nov., isolated from paddy rhizosphere soil.</title>
        <authorList>
            <person name="Ramaprasad E.V."/>
            <person name="Sasikala Ch."/>
            <person name="Ramana Ch.V."/>
        </authorList>
    </citation>
    <scope>NUCLEOTIDE SEQUENCE [LARGE SCALE GENOMIC DNA]</scope>
    <source>
        <strain evidence="2 3">KCTC 42542</strain>
    </source>
</reference>
<accession>A0A5B2TGH4</accession>
<evidence type="ECO:0000313" key="3">
    <source>
        <dbReference type="Proteomes" id="UP000322110"/>
    </source>
</evidence>
<evidence type="ECO:0000256" key="1">
    <source>
        <dbReference type="SAM" id="MobiDB-lite"/>
    </source>
</evidence>
<keyword evidence="3" id="KW-1185">Reference proteome</keyword>